<dbReference type="AlphaFoldDB" id="A0AAV1HC66"/>
<feature type="domain" description="Jacalin-type lectin" evidence="4">
    <location>
        <begin position="193"/>
        <end position="326"/>
    </location>
</feature>
<dbReference type="SUPFAM" id="SSF51101">
    <property type="entry name" value="Mannose-binding lectins"/>
    <property type="match status" value="3"/>
</dbReference>
<name>A0AAV1HC66_XYRNO</name>
<reference evidence="5" key="1">
    <citation type="submission" date="2023-08" db="EMBL/GenBank/DDBJ databases">
        <authorList>
            <person name="Alioto T."/>
            <person name="Alioto T."/>
            <person name="Gomez Garrido J."/>
        </authorList>
    </citation>
    <scope>NUCLEOTIDE SEQUENCE</scope>
</reference>
<dbReference type="Gene3D" id="2.100.10.30">
    <property type="entry name" value="Jacalin-like lectin domain"/>
    <property type="match status" value="3"/>
</dbReference>
<dbReference type="InterPro" id="IPR001229">
    <property type="entry name" value="Jacalin-like_lectin_dom"/>
</dbReference>
<dbReference type="Pfam" id="PF01419">
    <property type="entry name" value="Jacalin"/>
    <property type="match status" value="3"/>
</dbReference>
<evidence type="ECO:0000313" key="5">
    <source>
        <dbReference type="EMBL" id="CAJ1083205.1"/>
    </source>
</evidence>
<evidence type="ECO:0000256" key="2">
    <source>
        <dbReference type="ARBA" id="ARBA00022734"/>
    </source>
</evidence>
<dbReference type="GO" id="GO:0030246">
    <property type="term" value="F:carbohydrate binding"/>
    <property type="evidence" value="ECO:0007669"/>
    <property type="project" value="UniProtKB-KW"/>
</dbReference>
<keyword evidence="1 3" id="KW-0732">Signal</keyword>
<evidence type="ECO:0000313" key="6">
    <source>
        <dbReference type="Proteomes" id="UP001178508"/>
    </source>
</evidence>
<dbReference type="SMART" id="SM00915">
    <property type="entry name" value="Jacalin"/>
    <property type="match status" value="3"/>
</dbReference>
<organism evidence="5 6">
    <name type="scientific">Xyrichtys novacula</name>
    <name type="common">Pearly razorfish</name>
    <name type="synonym">Hemipteronotus novacula</name>
    <dbReference type="NCBI Taxonomy" id="13765"/>
    <lineage>
        <taxon>Eukaryota</taxon>
        <taxon>Metazoa</taxon>
        <taxon>Chordata</taxon>
        <taxon>Craniata</taxon>
        <taxon>Vertebrata</taxon>
        <taxon>Euteleostomi</taxon>
        <taxon>Actinopterygii</taxon>
        <taxon>Neopterygii</taxon>
        <taxon>Teleostei</taxon>
        <taxon>Neoteleostei</taxon>
        <taxon>Acanthomorphata</taxon>
        <taxon>Eupercaria</taxon>
        <taxon>Labriformes</taxon>
        <taxon>Labridae</taxon>
        <taxon>Xyrichtys</taxon>
    </lineage>
</organism>
<evidence type="ECO:0000256" key="3">
    <source>
        <dbReference type="SAM" id="SignalP"/>
    </source>
</evidence>
<feature type="domain" description="Jacalin-type lectin" evidence="4">
    <location>
        <begin position="358"/>
        <end position="491"/>
    </location>
</feature>
<keyword evidence="2" id="KW-0430">Lectin</keyword>
<feature type="domain" description="Jacalin-type lectin" evidence="4">
    <location>
        <begin position="23"/>
        <end position="155"/>
    </location>
</feature>
<dbReference type="Proteomes" id="UP001178508">
    <property type="component" value="Chromosome 21"/>
</dbReference>
<gene>
    <name evidence="5" type="ORF">XNOV1_A031382</name>
</gene>
<dbReference type="InterPro" id="IPR052321">
    <property type="entry name" value="PolyBind_ProtTraffic"/>
</dbReference>
<dbReference type="PANTHER" id="PTHR33589">
    <property type="entry name" value="OS11G0524900 PROTEIN"/>
    <property type="match status" value="1"/>
</dbReference>
<sequence length="506" mass="56491">MQYIVLVVLLSACVLADVQPSYYSISPSVGLGSGTTYSLTGEGRITAIRVWELNNDIYGFQFRYGRSWSPVAGYNGSNVQEFELYEGETITQISGKYGRFIQWLVFGTSKGRKLFTGQPSGRSFNLFPTNSQMELRYVSGRYSGCITSIQAHWGVFCISWLPWKKYKSSRMRQIVLVALLSACVLADVQPSYYSFSPSVGSGSGNTYSLRGEGRITAIRVWEANSNYIYGIQFRYGYIWSPVVGYQNGYVQELVLFEGETITQISGKYSHYIQSLVFSTSKGRKLFAGQPSGRSFNFFPTNSLTELRYLSGRFNGGITSIRAHWAVFYEYYNSTGMRYIVLVALLSACVLADVQPPFYSFSPSVGSGGGTSYSLRGEGRITAIKVWERSNSYINGIQFRYDYIWSPVVGRQSGDLQELELHEGETIIQISGKHSGYIRSLVFITSEGRALFAGQGTGISFNMYPTNSMAELRFLSGRFSSYISSIGAHWGVFYESHNSTRWAGGIG</sequence>
<evidence type="ECO:0000259" key="4">
    <source>
        <dbReference type="PROSITE" id="PS51752"/>
    </source>
</evidence>
<accession>A0AAV1HC66</accession>
<keyword evidence="6" id="KW-1185">Reference proteome</keyword>
<dbReference type="PROSITE" id="PS51752">
    <property type="entry name" value="JACALIN_LECTIN"/>
    <property type="match status" value="3"/>
</dbReference>
<dbReference type="InterPro" id="IPR036404">
    <property type="entry name" value="Jacalin-like_lectin_dom_sf"/>
</dbReference>
<protein>
    <recommendedName>
        <fullName evidence="4">Jacalin-type lectin domain-containing protein</fullName>
    </recommendedName>
</protein>
<dbReference type="PANTHER" id="PTHR33589:SF3">
    <property type="entry name" value="ZYMOGEN GRANULE MEMBRANE PROTEIN 16-LIKE"/>
    <property type="match status" value="1"/>
</dbReference>
<evidence type="ECO:0000256" key="1">
    <source>
        <dbReference type="ARBA" id="ARBA00022729"/>
    </source>
</evidence>
<dbReference type="EMBL" id="OY660884">
    <property type="protein sequence ID" value="CAJ1083205.1"/>
    <property type="molecule type" value="Genomic_DNA"/>
</dbReference>
<feature type="signal peptide" evidence="3">
    <location>
        <begin position="1"/>
        <end position="16"/>
    </location>
</feature>
<proteinExistence type="predicted"/>
<feature type="chain" id="PRO_5043673519" description="Jacalin-type lectin domain-containing protein" evidence="3">
    <location>
        <begin position="17"/>
        <end position="506"/>
    </location>
</feature>